<dbReference type="InterPro" id="IPR050768">
    <property type="entry name" value="UPF0353/GerABKA_families"/>
</dbReference>
<evidence type="ECO:0000313" key="5">
    <source>
        <dbReference type="Proteomes" id="UP001153387"/>
    </source>
</evidence>
<dbReference type="GO" id="GO:0009847">
    <property type="term" value="P:spore germination"/>
    <property type="evidence" value="ECO:0007669"/>
    <property type="project" value="InterPro"/>
</dbReference>
<proteinExistence type="inferred from homology"/>
<feature type="transmembrane region" description="Helical" evidence="3">
    <location>
        <begin position="270"/>
        <end position="289"/>
    </location>
</feature>
<gene>
    <name evidence="4" type="ORF">OMP38_00355</name>
</gene>
<comment type="similarity">
    <text evidence="1">Belongs to the GerABKA family.</text>
</comment>
<feature type="transmembrane region" description="Helical" evidence="3">
    <location>
        <begin position="367"/>
        <end position="386"/>
    </location>
</feature>
<dbReference type="EMBL" id="JAPDHZ010000002">
    <property type="protein sequence ID" value="MDG0789472.1"/>
    <property type="molecule type" value="Genomic_DNA"/>
</dbReference>
<feature type="transmembrane region" description="Helical" evidence="3">
    <location>
        <begin position="301"/>
        <end position="327"/>
    </location>
</feature>
<keyword evidence="3" id="KW-1133">Transmembrane helix</keyword>
<evidence type="ECO:0000256" key="1">
    <source>
        <dbReference type="ARBA" id="ARBA00005278"/>
    </source>
</evidence>
<reference evidence="4 5" key="1">
    <citation type="submission" date="2022-10" db="EMBL/GenBank/DDBJ databases">
        <title>Comparative genomic analysis of Cohnella hashimotonis sp. nov., isolated from the International Space Station.</title>
        <authorList>
            <person name="Simpson A."/>
            <person name="Venkateswaran K."/>
        </authorList>
    </citation>
    <scope>NUCLEOTIDE SEQUENCE [LARGE SCALE GENOMIC DNA]</scope>
    <source>
        <strain evidence="4 5">DSM 18997</strain>
    </source>
</reference>
<protein>
    <submittedName>
        <fullName evidence="4">Spore germination protein</fullName>
    </submittedName>
</protein>
<dbReference type="GO" id="GO:0016020">
    <property type="term" value="C:membrane"/>
    <property type="evidence" value="ECO:0007669"/>
    <property type="project" value="InterPro"/>
</dbReference>
<dbReference type="PANTHER" id="PTHR22550:SF5">
    <property type="entry name" value="LEUCINE ZIPPER PROTEIN 4"/>
    <property type="match status" value="1"/>
</dbReference>
<dbReference type="AlphaFoldDB" id="A0A9X4QKT8"/>
<dbReference type="PANTHER" id="PTHR22550">
    <property type="entry name" value="SPORE GERMINATION PROTEIN"/>
    <property type="match status" value="1"/>
</dbReference>
<feature type="transmembrane region" description="Helical" evidence="3">
    <location>
        <begin position="392"/>
        <end position="411"/>
    </location>
</feature>
<organism evidence="4 5">
    <name type="scientific">Cohnella ginsengisoli</name>
    <dbReference type="NCBI Taxonomy" id="425004"/>
    <lineage>
        <taxon>Bacteria</taxon>
        <taxon>Bacillati</taxon>
        <taxon>Bacillota</taxon>
        <taxon>Bacilli</taxon>
        <taxon>Bacillales</taxon>
        <taxon>Paenibacillaceae</taxon>
        <taxon>Cohnella</taxon>
    </lineage>
</organism>
<keyword evidence="5" id="KW-1185">Reference proteome</keyword>
<dbReference type="Pfam" id="PF03323">
    <property type="entry name" value="GerA"/>
    <property type="match status" value="1"/>
</dbReference>
<evidence type="ECO:0000256" key="2">
    <source>
        <dbReference type="ARBA" id="ARBA00023136"/>
    </source>
</evidence>
<sequence>MQTGLEWLDDEIAGCADVNVEKLSAGKRQASLVSATGMIDNAIYKDRLLPTVGEWLTGTNLAKGLPGAFALAASGDEERASILARLFSGSVLIVSDGRVLVYPIPRQSERSPEESSSEISVKGPRDGFVESLSINRTLVRRRLKSTDLKIESFSVGTDSRTEINLLYLKSTASRSLIEEARKRIGKLSPDIVVGSGQVEEMLSDRSRALFPLVNYTGRPDYIVECLGLGRIAIIVDGLPLVYTAPTNMFELLKSPEDVHNSYYFVSMERLLRLVGLFITLTMPGFWVAVSTFNVDQIPFPLMATIVVSRIGLPISTAIEMFLMLFMFELFREAGVRLPRAVGQTVAVVGGIIVGDAAIRAGLTSPTMLVVSAVTYVTSFTLVNQTLLGSVNLLRFVVLLCSTALGMFGFFYRRIFDIAIHGVVAFFRRTVLEAGGPLRSEARAWSLSQIPVCRSKEQGEPQTRRMRR</sequence>
<keyword evidence="3" id="KW-0812">Transmembrane</keyword>
<dbReference type="InterPro" id="IPR004995">
    <property type="entry name" value="Spore_Ger"/>
</dbReference>
<name>A0A9X4QKT8_9BACL</name>
<dbReference type="PIRSF" id="PIRSF005690">
    <property type="entry name" value="GerBA"/>
    <property type="match status" value="1"/>
</dbReference>
<comment type="caution">
    <text evidence="4">The sequence shown here is derived from an EMBL/GenBank/DDBJ whole genome shotgun (WGS) entry which is preliminary data.</text>
</comment>
<evidence type="ECO:0000313" key="4">
    <source>
        <dbReference type="EMBL" id="MDG0789472.1"/>
    </source>
</evidence>
<dbReference type="Proteomes" id="UP001153387">
    <property type="component" value="Unassembled WGS sequence"/>
</dbReference>
<accession>A0A9X4QKT8</accession>
<keyword evidence="2 3" id="KW-0472">Membrane</keyword>
<evidence type="ECO:0000256" key="3">
    <source>
        <dbReference type="SAM" id="Phobius"/>
    </source>
</evidence>